<proteinExistence type="predicted"/>
<reference evidence="3" key="1">
    <citation type="journal article" date="2014" name="Microb. Cell Fact.">
        <title>Exploiting Issatchenkia orientalis SD108 for succinic acid production.</title>
        <authorList>
            <person name="Xiao H."/>
            <person name="Shao Z."/>
            <person name="Jiang Y."/>
            <person name="Dole S."/>
            <person name="Zhao H."/>
        </authorList>
    </citation>
    <scope>NUCLEOTIDE SEQUENCE [LARGE SCALE GENOMIC DNA]</scope>
    <source>
        <strain evidence="3">SD108</strain>
    </source>
</reference>
<comment type="caution">
    <text evidence="2">The sequence shown here is derived from an EMBL/GenBank/DDBJ whole genome shotgun (WGS) entry which is preliminary data.</text>
</comment>
<evidence type="ECO:0000313" key="2">
    <source>
        <dbReference type="EMBL" id="KGK32371.1"/>
    </source>
</evidence>
<accession>A0A099NKA9</accession>
<dbReference type="AlphaFoldDB" id="A0A099NKA9"/>
<evidence type="ECO:0000313" key="1">
    <source>
        <dbReference type="EMBL" id="KGK32357.1"/>
    </source>
</evidence>
<dbReference type="EMBL" id="JQFK01002353">
    <property type="protein sequence ID" value="KGK32371.1"/>
    <property type="molecule type" value="Genomic_DNA"/>
</dbReference>
<reference evidence="2" key="2">
    <citation type="submission" date="2014-08" db="EMBL/GenBank/DDBJ databases">
        <title>Exploiting Issatchenkia orientalis SD108 for Succinic Acid Production.</title>
        <authorList>
            <person name="Xiao H."/>
            <person name="Shao Z."/>
            <person name="Jiang Y."/>
            <person name="Dole S."/>
            <person name="Zhao H."/>
        </authorList>
    </citation>
    <scope>NUCLEOTIDE SEQUENCE [LARGE SCALE GENOMIC DNA]</scope>
    <source>
        <strain evidence="2">SD108</strain>
    </source>
</reference>
<gene>
    <name evidence="2" type="ORF">JL09_g7022</name>
    <name evidence="1" type="ORF">JL09_g7036</name>
</gene>
<dbReference type="EMBL" id="JQFK01002368">
    <property type="protein sequence ID" value="KGK32357.1"/>
    <property type="molecule type" value="Genomic_DNA"/>
</dbReference>
<sequence>MSVPVDNLVTKFPKEAI</sequence>
<evidence type="ECO:0000313" key="3">
    <source>
        <dbReference type="Proteomes" id="UP000029867"/>
    </source>
</evidence>
<organism evidence="2 3">
    <name type="scientific">Pichia kudriavzevii</name>
    <name type="common">Yeast</name>
    <name type="synonym">Issatchenkia orientalis</name>
    <dbReference type="NCBI Taxonomy" id="4909"/>
    <lineage>
        <taxon>Eukaryota</taxon>
        <taxon>Fungi</taxon>
        <taxon>Dikarya</taxon>
        <taxon>Ascomycota</taxon>
        <taxon>Saccharomycotina</taxon>
        <taxon>Pichiomycetes</taxon>
        <taxon>Pichiales</taxon>
        <taxon>Pichiaceae</taxon>
        <taxon>Pichia</taxon>
    </lineage>
</organism>
<name>A0A099NKA9_PICKU</name>
<protein>
    <submittedName>
        <fullName evidence="2">Uncharacterized protein</fullName>
    </submittedName>
</protein>
<dbReference type="HOGENOM" id="CLU_3432028_0_0_1"/>
<dbReference type="Proteomes" id="UP000029867">
    <property type="component" value="Unassembled WGS sequence"/>
</dbReference>